<evidence type="ECO:0000259" key="3">
    <source>
        <dbReference type="Pfam" id="PF00149"/>
    </source>
</evidence>
<dbReference type="KEGG" id="lcu:PL11_001230"/>
<dbReference type="GO" id="GO:0008253">
    <property type="term" value="F:5'-nucleotidase activity"/>
    <property type="evidence" value="ECO:0007669"/>
    <property type="project" value="TreeGrafter"/>
</dbReference>
<comment type="similarity">
    <text evidence="2">Belongs to the 5'-nucleotidase family.</text>
</comment>
<feature type="domain" description="Calcineurin-like phosphoesterase" evidence="3">
    <location>
        <begin position="45"/>
        <end position="306"/>
    </location>
</feature>
<dbReference type="EMBL" id="CP018906">
    <property type="protein sequence ID" value="AQW20629.1"/>
    <property type="molecule type" value="Genomic_DNA"/>
</dbReference>
<dbReference type="SUPFAM" id="SSF55816">
    <property type="entry name" value="5'-nucleotidase (syn. UDP-sugar hydrolase), C-terminal domain"/>
    <property type="match status" value="1"/>
</dbReference>
<keyword evidence="6" id="KW-1185">Reference proteome</keyword>
<dbReference type="RefSeq" id="WP_052127630.1">
    <property type="nucleotide sequence ID" value="NZ_CP018906.1"/>
</dbReference>
<reference evidence="5 6" key="1">
    <citation type="journal article" date="2015" name="Genome Announc.">
        <title>Genome Sequence of Lactobacillus curieae CCTCC M 2011381T, a Novel Producer of Gamma-aminobutyric Acid.</title>
        <authorList>
            <person name="Wang Y."/>
            <person name="Wang Y."/>
            <person name="Lang C."/>
            <person name="Wei D."/>
            <person name="Xu P."/>
            <person name="Xie J."/>
        </authorList>
    </citation>
    <scope>NUCLEOTIDE SEQUENCE [LARGE SCALE GENOMIC DNA]</scope>
    <source>
        <strain evidence="5 6">CCTCC M 2011381</strain>
    </source>
</reference>
<dbReference type="InterPro" id="IPR004843">
    <property type="entry name" value="Calcineurin-like_PHP"/>
</dbReference>
<dbReference type="GO" id="GO:0009166">
    <property type="term" value="P:nucleotide catabolic process"/>
    <property type="evidence" value="ECO:0007669"/>
    <property type="project" value="InterPro"/>
</dbReference>
<evidence type="ECO:0000313" key="6">
    <source>
        <dbReference type="Proteomes" id="UP000030361"/>
    </source>
</evidence>
<dbReference type="Gene3D" id="3.60.21.10">
    <property type="match status" value="1"/>
</dbReference>
<name>A0A1S6QGA3_9LACO</name>
<dbReference type="PANTHER" id="PTHR11575:SF24">
    <property type="entry name" value="5'-NUCLEOTIDASE"/>
    <property type="match status" value="1"/>
</dbReference>
<dbReference type="InterPro" id="IPR029052">
    <property type="entry name" value="Metallo-depent_PP-like"/>
</dbReference>
<evidence type="ECO:0000313" key="5">
    <source>
        <dbReference type="EMBL" id="AQW20629.1"/>
    </source>
</evidence>
<proteinExistence type="inferred from homology"/>
<dbReference type="PANTHER" id="PTHR11575">
    <property type="entry name" value="5'-NUCLEOTIDASE-RELATED"/>
    <property type="match status" value="1"/>
</dbReference>
<dbReference type="InterPro" id="IPR036907">
    <property type="entry name" value="5'-Nucleotdase_C_sf"/>
</dbReference>
<accession>A0A1S6QGA3</accession>
<organism evidence="5 6">
    <name type="scientific">Lentilactobacillus curieae</name>
    <dbReference type="NCBI Taxonomy" id="1138822"/>
    <lineage>
        <taxon>Bacteria</taxon>
        <taxon>Bacillati</taxon>
        <taxon>Bacillota</taxon>
        <taxon>Bacilli</taxon>
        <taxon>Lactobacillales</taxon>
        <taxon>Lactobacillaceae</taxon>
        <taxon>Lentilactobacillus</taxon>
    </lineage>
</organism>
<dbReference type="Proteomes" id="UP000030361">
    <property type="component" value="Chromosome"/>
</dbReference>
<evidence type="ECO:0000259" key="4">
    <source>
        <dbReference type="Pfam" id="PF02872"/>
    </source>
</evidence>
<dbReference type="InterPro" id="IPR008334">
    <property type="entry name" value="5'-Nucleotdase_C"/>
</dbReference>
<feature type="domain" description="5'-Nucleotidase C-terminal" evidence="4">
    <location>
        <begin position="398"/>
        <end position="550"/>
    </location>
</feature>
<dbReference type="GO" id="GO:0008768">
    <property type="term" value="F:UDP-sugar diphosphatase activity"/>
    <property type="evidence" value="ECO:0007669"/>
    <property type="project" value="TreeGrafter"/>
</dbReference>
<dbReference type="SUPFAM" id="SSF56300">
    <property type="entry name" value="Metallo-dependent phosphatases"/>
    <property type="match status" value="1"/>
</dbReference>
<keyword evidence="1" id="KW-0732">Signal</keyword>
<dbReference type="Gene3D" id="3.90.780.10">
    <property type="entry name" value="5'-Nucleotidase, C-terminal domain"/>
    <property type="match status" value="1"/>
</dbReference>
<dbReference type="GO" id="GO:0000166">
    <property type="term" value="F:nucleotide binding"/>
    <property type="evidence" value="ECO:0007669"/>
    <property type="project" value="UniProtKB-KW"/>
</dbReference>
<dbReference type="InterPro" id="IPR006179">
    <property type="entry name" value="5_nucleotidase/apyrase"/>
</dbReference>
<dbReference type="Pfam" id="PF02872">
    <property type="entry name" value="5_nucleotid_C"/>
    <property type="match status" value="1"/>
</dbReference>
<keyword evidence="2" id="KW-0547">Nucleotide-binding</keyword>
<dbReference type="AlphaFoldDB" id="A0A1S6QGA3"/>
<dbReference type="Pfam" id="PF00149">
    <property type="entry name" value="Metallophos"/>
    <property type="match status" value="1"/>
</dbReference>
<dbReference type="GO" id="GO:0030288">
    <property type="term" value="C:outer membrane-bounded periplasmic space"/>
    <property type="evidence" value="ECO:0007669"/>
    <property type="project" value="TreeGrafter"/>
</dbReference>
<evidence type="ECO:0000256" key="2">
    <source>
        <dbReference type="RuleBase" id="RU362119"/>
    </source>
</evidence>
<protein>
    <submittedName>
        <fullName evidence="5">Bifunctional metallophosphatase/5'-nucleotidase</fullName>
    </submittedName>
</protein>
<keyword evidence="2" id="KW-0378">Hydrolase</keyword>
<dbReference type="PRINTS" id="PR01607">
    <property type="entry name" value="APYRASEFAMLY"/>
</dbReference>
<evidence type="ECO:0000256" key="1">
    <source>
        <dbReference type="ARBA" id="ARBA00022729"/>
    </source>
</evidence>
<sequence length="586" mass="62696">MLRCFNFLGRTVPVAIGLLSVAVLLSPGGVSAAKEKSQTAEMPIQILGVNDIHGGLQTTGKFVMDSKTVTNAGGLARLGGYLDQSQADFKLANPNSVTMRVQAGDMVGASPANSALLDDGPTLAALQAMNIKVGVLGNHEFDHGIDQYLNEVNGKTPSTVGLKNQQQIRAIQNYPFVNTGMKMIIANVIDKQTNQIPAGYSPYAIEKITDPKTHKTGKIGFIGILNTNLPGIAKKYDLLDEGATIAKYDKILRAKGVHAIIVLGHTGAVTQNGETTGDAVNDIKKLEQIDPNNSVDAFFAAHSHQYANASVSGIPVMQAGFQGKGYSDLTGKFDFNTDDFVPDSLNPSVKPVYSAADDPTSTFNHDASYSIINHIISDANERVAPIINAKVGSVQGGQSISNDLSATKESQAAYVVVDAQRKIANEQGHKTDIAITSNDSIRSGMETSENGDVTLGTLYNMQPYGNSQPIVEMTGKQIVELLNEQYTKSQLYFLQISGLTYHFKATNSGSQIATVSDVKVNNQPISPDGKYRVLTNDYLSTGGDAYKAFTKGTIVDNAGQDIDLLTAYMQENSPIPVPQLDRKITD</sequence>
<gene>
    <name evidence="5" type="ORF">PL11_001230</name>
</gene>